<proteinExistence type="predicted"/>
<name>A0AAD9VX51_PHOAM</name>
<gene>
    <name evidence="2" type="ORF">N8I77_012865</name>
</gene>
<feature type="region of interest" description="Disordered" evidence="1">
    <location>
        <begin position="1"/>
        <end position="91"/>
    </location>
</feature>
<dbReference type="Proteomes" id="UP001265746">
    <property type="component" value="Unassembled WGS sequence"/>
</dbReference>
<keyword evidence="3" id="KW-1185">Reference proteome</keyword>
<sequence>MKRARRKLKGFGNSVLGSSGEKQDMVEESFSKCTENRAEKSVAKNIPETPDTEINTYGESTRGLEAKKSSRRQLAKHKGVRNDPRPSTETLVNRHKYDEGLRRGLLQAARSNEPLPEWLLRRKSYDRAGEFYVRLKAELVAPEERDQAKITRLLAELPSSQQQGTNYYDDTNEAIPRHGIDQVEVADREVIDEELLARPMKEVHPEVTGDREVFQPSTELQSYAGTHYKALRRGLLKAAHNGTVLSDWLKLRNPSSLGDFWVRLKAELMATERDQAKIKGMLDELRVSDQRNADATRDELTLAEAIADENEKDEDDSEQEGYPGMDKAEAKVQGQPDMDNDEDEDDDVFVRRPKRRQHPLAR</sequence>
<protein>
    <submittedName>
        <fullName evidence="2">Uncharacterized protein</fullName>
    </submittedName>
</protein>
<dbReference type="EMBL" id="JAUJFL010000010">
    <property type="protein sequence ID" value="KAK2596990.1"/>
    <property type="molecule type" value="Genomic_DNA"/>
</dbReference>
<accession>A0AAD9VX51</accession>
<organism evidence="2 3">
    <name type="scientific">Phomopsis amygdali</name>
    <name type="common">Fusicoccum amygdali</name>
    <dbReference type="NCBI Taxonomy" id="1214568"/>
    <lineage>
        <taxon>Eukaryota</taxon>
        <taxon>Fungi</taxon>
        <taxon>Dikarya</taxon>
        <taxon>Ascomycota</taxon>
        <taxon>Pezizomycotina</taxon>
        <taxon>Sordariomycetes</taxon>
        <taxon>Sordariomycetidae</taxon>
        <taxon>Diaporthales</taxon>
        <taxon>Diaporthaceae</taxon>
        <taxon>Diaporthe</taxon>
    </lineage>
</organism>
<evidence type="ECO:0000313" key="2">
    <source>
        <dbReference type="EMBL" id="KAK2596990.1"/>
    </source>
</evidence>
<comment type="caution">
    <text evidence="2">The sequence shown here is derived from an EMBL/GenBank/DDBJ whole genome shotgun (WGS) entry which is preliminary data.</text>
</comment>
<feature type="compositionally biased region" description="Acidic residues" evidence="1">
    <location>
        <begin position="338"/>
        <end position="347"/>
    </location>
</feature>
<feature type="compositionally biased region" description="Basic residues" evidence="1">
    <location>
        <begin position="69"/>
        <end position="79"/>
    </location>
</feature>
<evidence type="ECO:0000256" key="1">
    <source>
        <dbReference type="SAM" id="MobiDB-lite"/>
    </source>
</evidence>
<reference evidence="2" key="1">
    <citation type="submission" date="2023-06" db="EMBL/GenBank/DDBJ databases">
        <authorList>
            <person name="Noh H."/>
        </authorList>
    </citation>
    <scope>NUCLEOTIDE SEQUENCE</scope>
    <source>
        <strain evidence="2">DUCC20226</strain>
    </source>
</reference>
<feature type="region of interest" description="Disordered" evidence="1">
    <location>
        <begin position="305"/>
        <end position="362"/>
    </location>
</feature>
<feature type="compositionally biased region" description="Basic residues" evidence="1">
    <location>
        <begin position="351"/>
        <end position="362"/>
    </location>
</feature>
<dbReference type="AlphaFoldDB" id="A0AAD9VX51"/>
<evidence type="ECO:0000313" key="3">
    <source>
        <dbReference type="Proteomes" id="UP001265746"/>
    </source>
</evidence>
<feature type="compositionally biased region" description="Acidic residues" evidence="1">
    <location>
        <begin position="306"/>
        <end position="319"/>
    </location>
</feature>